<keyword evidence="2" id="KW-0328">Glycosyltransferase</keyword>
<organism evidence="2 3">
    <name type="scientific">Mucilaginibacter calamicampi</name>
    <dbReference type="NCBI Taxonomy" id="1302352"/>
    <lineage>
        <taxon>Bacteria</taxon>
        <taxon>Pseudomonadati</taxon>
        <taxon>Bacteroidota</taxon>
        <taxon>Sphingobacteriia</taxon>
        <taxon>Sphingobacteriales</taxon>
        <taxon>Sphingobacteriaceae</taxon>
        <taxon>Mucilaginibacter</taxon>
    </lineage>
</organism>
<evidence type="ECO:0000313" key="2">
    <source>
        <dbReference type="EMBL" id="MFD0750764.1"/>
    </source>
</evidence>
<gene>
    <name evidence="2" type="ORF">ACFQZS_11480</name>
</gene>
<reference evidence="3" key="1">
    <citation type="journal article" date="2019" name="Int. J. Syst. Evol. Microbiol.">
        <title>The Global Catalogue of Microorganisms (GCM) 10K type strain sequencing project: providing services to taxonomists for standard genome sequencing and annotation.</title>
        <authorList>
            <consortium name="The Broad Institute Genomics Platform"/>
            <consortium name="The Broad Institute Genome Sequencing Center for Infectious Disease"/>
            <person name="Wu L."/>
            <person name="Ma J."/>
        </authorList>
    </citation>
    <scope>NUCLEOTIDE SEQUENCE [LARGE SCALE GENOMIC DNA]</scope>
    <source>
        <strain evidence="3">CCUG 63418</strain>
    </source>
</reference>
<dbReference type="GO" id="GO:0016757">
    <property type="term" value="F:glycosyltransferase activity"/>
    <property type="evidence" value="ECO:0007669"/>
    <property type="project" value="UniProtKB-KW"/>
</dbReference>
<sequence>MSLAIIIPAYKDHYFEKALQSLANQTNKNFTVYVGDDNSPNELFKICELFKDRMNLVYHHFDNNLGGEDLVAHWERCVSLMKDEEWLWIFSDDDLAEETCVECFYAAIAETNGFYDAYRFNVTAIDSNDNITNKTPASPTVEYACDLAYHILINQRGNSMPDHIFNTEAYIQKGGVVNFIQAQASDWATSIKFAGDKGLYTISGPRIRWRYSGQNVSSTAHKNNAKLIYGHLQFIDWVIKLPNIKCSEKNNVYKKRDLIKATKFNLDLVITSHYRGVPNSDLVNIAKIIGGIYNKSLLFGLLFCLKINYKVYKRNR</sequence>
<evidence type="ECO:0000259" key="1">
    <source>
        <dbReference type="Pfam" id="PF00535"/>
    </source>
</evidence>
<feature type="domain" description="Glycosyltransferase 2-like" evidence="1">
    <location>
        <begin position="5"/>
        <end position="112"/>
    </location>
</feature>
<dbReference type="PANTHER" id="PTHR22916">
    <property type="entry name" value="GLYCOSYLTRANSFERASE"/>
    <property type="match status" value="1"/>
</dbReference>
<dbReference type="Proteomes" id="UP001596958">
    <property type="component" value="Unassembled WGS sequence"/>
</dbReference>
<dbReference type="InterPro" id="IPR001173">
    <property type="entry name" value="Glyco_trans_2-like"/>
</dbReference>
<dbReference type="CDD" id="cd00761">
    <property type="entry name" value="Glyco_tranf_GTA_type"/>
    <property type="match status" value="1"/>
</dbReference>
<dbReference type="RefSeq" id="WP_377100317.1">
    <property type="nucleotide sequence ID" value="NZ_JBHTHU010000006.1"/>
</dbReference>
<dbReference type="SUPFAM" id="SSF53448">
    <property type="entry name" value="Nucleotide-diphospho-sugar transferases"/>
    <property type="match status" value="1"/>
</dbReference>
<accession>A0ABW2YWB7</accession>
<keyword evidence="3" id="KW-1185">Reference proteome</keyword>
<dbReference type="Pfam" id="PF00535">
    <property type="entry name" value="Glycos_transf_2"/>
    <property type="match status" value="1"/>
</dbReference>
<dbReference type="PANTHER" id="PTHR22916:SF3">
    <property type="entry name" value="UDP-GLCNAC:BETAGAL BETA-1,3-N-ACETYLGLUCOSAMINYLTRANSFERASE-LIKE PROTEIN 1"/>
    <property type="match status" value="1"/>
</dbReference>
<evidence type="ECO:0000313" key="3">
    <source>
        <dbReference type="Proteomes" id="UP001596958"/>
    </source>
</evidence>
<dbReference type="EC" id="2.4.-.-" evidence="2"/>
<dbReference type="EMBL" id="JBHTHU010000006">
    <property type="protein sequence ID" value="MFD0750764.1"/>
    <property type="molecule type" value="Genomic_DNA"/>
</dbReference>
<proteinExistence type="predicted"/>
<dbReference type="Gene3D" id="3.90.550.10">
    <property type="entry name" value="Spore Coat Polysaccharide Biosynthesis Protein SpsA, Chain A"/>
    <property type="match status" value="1"/>
</dbReference>
<comment type="caution">
    <text evidence="2">The sequence shown here is derived from an EMBL/GenBank/DDBJ whole genome shotgun (WGS) entry which is preliminary data.</text>
</comment>
<dbReference type="InterPro" id="IPR029044">
    <property type="entry name" value="Nucleotide-diphossugar_trans"/>
</dbReference>
<keyword evidence="2" id="KW-0808">Transferase</keyword>
<protein>
    <submittedName>
        <fullName evidence="2">Glycosyltransferase family 2 protein</fullName>
        <ecNumber evidence="2">2.4.-.-</ecNumber>
    </submittedName>
</protein>
<name>A0ABW2YWB7_9SPHI</name>